<feature type="transmembrane region" description="Helical" evidence="1">
    <location>
        <begin position="46"/>
        <end position="68"/>
    </location>
</feature>
<dbReference type="Pfam" id="PF02517">
    <property type="entry name" value="Rce1-like"/>
    <property type="match status" value="1"/>
</dbReference>
<dbReference type="EMBL" id="JACRIW010000083">
    <property type="protein sequence ID" value="MBI5170207.1"/>
    <property type="molecule type" value="Genomic_DNA"/>
</dbReference>
<dbReference type="AlphaFoldDB" id="A0A933SCV4"/>
<dbReference type="GO" id="GO:0004175">
    <property type="term" value="F:endopeptidase activity"/>
    <property type="evidence" value="ECO:0007669"/>
    <property type="project" value="UniProtKB-ARBA"/>
</dbReference>
<gene>
    <name evidence="3" type="ORF">HZA61_12005</name>
</gene>
<feature type="transmembrane region" description="Helical" evidence="1">
    <location>
        <begin position="7"/>
        <end position="26"/>
    </location>
</feature>
<dbReference type="InterPro" id="IPR003675">
    <property type="entry name" value="Rce1/LyrA-like_dom"/>
</dbReference>
<accession>A0A933SCV4</accession>
<reference evidence="3" key="1">
    <citation type="submission" date="2020-07" db="EMBL/GenBank/DDBJ databases">
        <title>Huge and variable diversity of episymbiotic CPR bacteria and DPANN archaea in groundwater ecosystems.</title>
        <authorList>
            <person name="He C.Y."/>
            <person name="Keren R."/>
            <person name="Whittaker M."/>
            <person name="Farag I.F."/>
            <person name="Doudna J."/>
            <person name="Cate J.H.D."/>
            <person name="Banfield J.F."/>
        </authorList>
    </citation>
    <scope>NUCLEOTIDE SEQUENCE</scope>
    <source>
        <strain evidence="3">NC_groundwater_1813_Pr3_B-0.1um_71_17</strain>
    </source>
</reference>
<evidence type="ECO:0000259" key="2">
    <source>
        <dbReference type="Pfam" id="PF02517"/>
    </source>
</evidence>
<sequence length="233" mass="25164">MYTAMDLALIVLVGVVYPIMDTLWFWPRMRPALLDPRPGARVPFYGQTIALQWIASGVIAALIAVRALPWREFGLVLPGGWRLAVSVALVMGLAALAVAQRRALSRLGAESRARVKARLGEAGLLLPRAGTEQVWFRALSVSAGICEEFLYRGWLTWALRAWLGPWGAMAASLASFTAAHAYQGREKLPRVAIVGGLLAMVALVTGSLLPAMVLHAMIDWMGGDVGEFLATEG</sequence>
<keyword evidence="3" id="KW-0482">Metalloprotease</keyword>
<evidence type="ECO:0000313" key="3">
    <source>
        <dbReference type="EMBL" id="MBI5170207.1"/>
    </source>
</evidence>
<feature type="transmembrane region" description="Helical" evidence="1">
    <location>
        <begin position="191"/>
        <end position="218"/>
    </location>
</feature>
<organism evidence="3 4">
    <name type="scientific">Eiseniibacteriota bacterium</name>
    <dbReference type="NCBI Taxonomy" id="2212470"/>
    <lineage>
        <taxon>Bacteria</taxon>
        <taxon>Candidatus Eiseniibacteriota</taxon>
    </lineage>
</organism>
<dbReference type="GO" id="GO:0080120">
    <property type="term" value="P:CAAX-box protein maturation"/>
    <property type="evidence" value="ECO:0007669"/>
    <property type="project" value="UniProtKB-ARBA"/>
</dbReference>
<keyword evidence="3" id="KW-0645">Protease</keyword>
<keyword evidence="1" id="KW-0472">Membrane</keyword>
<evidence type="ECO:0000313" key="4">
    <source>
        <dbReference type="Proteomes" id="UP000696931"/>
    </source>
</evidence>
<protein>
    <submittedName>
        <fullName evidence="3">CPBP family intramembrane metalloprotease</fullName>
    </submittedName>
</protein>
<feature type="domain" description="CAAX prenyl protease 2/Lysostaphin resistance protein A-like" evidence="2">
    <location>
        <begin position="135"/>
        <end position="221"/>
    </location>
</feature>
<dbReference type="Proteomes" id="UP000696931">
    <property type="component" value="Unassembled WGS sequence"/>
</dbReference>
<feature type="transmembrane region" description="Helical" evidence="1">
    <location>
        <begin position="80"/>
        <end position="99"/>
    </location>
</feature>
<keyword evidence="1" id="KW-1133">Transmembrane helix</keyword>
<keyword evidence="3" id="KW-0378">Hydrolase</keyword>
<dbReference type="GO" id="GO:0008237">
    <property type="term" value="F:metallopeptidase activity"/>
    <property type="evidence" value="ECO:0007669"/>
    <property type="project" value="UniProtKB-KW"/>
</dbReference>
<keyword evidence="1" id="KW-0812">Transmembrane</keyword>
<proteinExistence type="predicted"/>
<feature type="transmembrane region" description="Helical" evidence="1">
    <location>
        <begin position="157"/>
        <end position="179"/>
    </location>
</feature>
<name>A0A933SCV4_UNCEI</name>
<comment type="caution">
    <text evidence="3">The sequence shown here is derived from an EMBL/GenBank/DDBJ whole genome shotgun (WGS) entry which is preliminary data.</text>
</comment>
<evidence type="ECO:0000256" key="1">
    <source>
        <dbReference type="SAM" id="Phobius"/>
    </source>
</evidence>